<protein>
    <submittedName>
        <fullName evidence="1">Uncharacterized protein</fullName>
    </submittedName>
</protein>
<dbReference type="AlphaFoldDB" id="S4XNT3"/>
<dbReference type="Proteomes" id="UP000014803">
    <property type="component" value="Chromosome"/>
</dbReference>
<gene>
    <name evidence="1" type="ORF">SCE1572_06710</name>
</gene>
<evidence type="ECO:0000313" key="1">
    <source>
        <dbReference type="EMBL" id="AGP34214.1"/>
    </source>
</evidence>
<dbReference type="KEGG" id="scu:SCE1572_06710"/>
<sequence length="77" mass="8679">MEGEARRGVLRLRPAAAEHAAPVDERRLSDAVRLLARPGDDQVEVLRGRLQVVPVGGYVVRFPTEWLLSRLLQFPCF</sequence>
<proteinExistence type="predicted"/>
<reference evidence="1 2" key="1">
    <citation type="journal article" date="2013" name="Sci. Rep.">
        <title>Extraordinary expansion of a Sorangium cellulosum genome from an alkaline milieu.</title>
        <authorList>
            <person name="Han K."/>
            <person name="Li Z.F."/>
            <person name="Peng R."/>
            <person name="Zhu L.P."/>
            <person name="Zhou T."/>
            <person name="Wang L.G."/>
            <person name="Li S.G."/>
            <person name="Zhang X.B."/>
            <person name="Hu W."/>
            <person name="Wu Z.H."/>
            <person name="Qin N."/>
            <person name="Li Y.Z."/>
        </authorList>
    </citation>
    <scope>NUCLEOTIDE SEQUENCE [LARGE SCALE GENOMIC DNA]</scope>
    <source>
        <strain evidence="1 2">So0157-2</strain>
    </source>
</reference>
<dbReference type="EMBL" id="CP003969">
    <property type="protein sequence ID" value="AGP34214.1"/>
    <property type="molecule type" value="Genomic_DNA"/>
</dbReference>
<accession>S4XNT3</accession>
<organism evidence="1 2">
    <name type="scientific">Sorangium cellulosum So0157-2</name>
    <dbReference type="NCBI Taxonomy" id="1254432"/>
    <lineage>
        <taxon>Bacteria</taxon>
        <taxon>Pseudomonadati</taxon>
        <taxon>Myxococcota</taxon>
        <taxon>Polyangia</taxon>
        <taxon>Polyangiales</taxon>
        <taxon>Polyangiaceae</taxon>
        <taxon>Sorangium</taxon>
    </lineage>
</organism>
<name>S4XNT3_SORCE</name>
<evidence type="ECO:0000313" key="2">
    <source>
        <dbReference type="Proteomes" id="UP000014803"/>
    </source>
</evidence>
<dbReference type="HOGENOM" id="CLU_2636167_0_0_7"/>